<dbReference type="Proteomes" id="UP000306317">
    <property type="component" value="Unassembled WGS sequence"/>
</dbReference>
<dbReference type="AlphaFoldDB" id="A0A4S3KCV4"/>
<feature type="domain" description="VWFA" evidence="3">
    <location>
        <begin position="241"/>
        <end position="419"/>
    </location>
</feature>
<dbReference type="InterPro" id="IPR002035">
    <property type="entry name" value="VWF_A"/>
</dbReference>
<accession>A0A4S3KCV4</accession>
<reference evidence="4 5" key="1">
    <citation type="submission" date="2017-02" db="EMBL/GenBank/DDBJ databases">
        <title>Whole genome sequencing of Rhodanobacter lindaniclasticus DSM 17932.</title>
        <authorList>
            <person name="Kumar S."/>
            <person name="Patil P."/>
            <person name="Patil P.B."/>
        </authorList>
    </citation>
    <scope>NUCLEOTIDE SEQUENCE [LARGE SCALE GENOMIC DNA]</scope>
    <source>
        <strain evidence="4 5">DSM 17932</strain>
    </source>
</reference>
<dbReference type="Gene3D" id="3.40.50.410">
    <property type="entry name" value="von Willebrand factor, type A domain"/>
    <property type="match status" value="1"/>
</dbReference>
<keyword evidence="5" id="KW-1185">Reference proteome</keyword>
<evidence type="ECO:0000313" key="5">
    <source>
        <dbReference type="Proteomes" id="UP000306317"/>
    </source>
</evidence>
<dbReference type="Pfam" id="PF12450">
    <property type="entry name" value="vWF_A"/>
    <property type="match status" value="1"/>
</dbReference>
<protein>
    <recommendedName>
        <fullName evidence="3">VWFA domain-containing protein</fullName>
    </recommendedName>
</protein>
<dbReference type="EMBL" id="MWIO01000043">
    <property type="protein sequence ID" value="THD06209.1"/>
    <property type="molecule type" value="Genomic_DNA"/>
</dbReference>
<organism evidence="4 5">
    <name type="scientific">Rhodanobacter lindaniclasticus</name>
    <dbReference type="NCBI Taxonomy" id="75310"/>
    <lineage>
        <taxon>Bacteria</taxon>
        <taxon>Pseudomonadati</taxon>
        <taxon>Pseudomonadota</taxon>
        <taxon>Gammaproteobacteria</taxon>
        <taxon>Lysobacterales</taxon>
        <taxon>Rhodanobacteraceae</taxon>
        <taxon>Rhodanobacter</taxon>
    </lineage>
</organism>
<dbReference type="InterPro" id="IPR051173">
    <property type="entry name" value="Ca_channel_alpha-2/delta"/>
</dbReference>
<dbReference type="InterPro" id="IPR036465">
    <property type="entry name" value="vWFA_dom_sf"/>
</dbReference>
<comment type="caution">
    <text evidence="4">The sequence shown here is derived from an EMBL/GenBank/DDBJ whole genome shotgun (WGS) entry which is preliminary data.</text>
</comment>
<feature type="chain" id="PRO_5020512007" description="VWFA domain-containing protein" evidence="2">
    <location>
        <begin position="28"/>
        <end position="608"/>
    </location>
</feature>
<feature type="signal peptide" evidence="2">
    <location>
        <begin position="1"/>
        <end position="27"/>
    </location>
</feature>
<dbReference type="SMART" id="SM00327">
    <property type="entry name" value="VWA"/>
    <property type="match status" value="1"/>
</dbReference>
<evidence type="ECO:0000256" key="1">
    <source>
        <dbReference type="SAM" id="MobiDB-lite"/>
    </source>
</evidence>
<gene>
    <name evidence="4" type="ORF">B1991_14135</name>
</gene>
<evidence type="ECO:0000259" key="3">
    <source>
        <dbReference type="PROSITE" id="PS50234"/>
    </source>
</evidence>
<dbReference type="PANTHER" id="PTHR10166">
    <property type="entry name" value="VOLTAGE-DEPENDENT CALCIUM CHANNEL SUBUNIT ALPHA-2/DELTA-RELATED"/>
    <property type="match status" value="1"/>
</dbReference>
<dbReference type="PROSITE" id="PS51257">
    <property type="entry name" value="PROKAR_LIPOPROTEIN"/>
    <property type="match status" value="1"/>
</dbReference>
<dbReference type="Pfam" id="PF12034">
    <property type="entry name" value="YfbK_C"/>
    <property type="match status" value="1"/>
</dbReference>
<evidence type="ECO:0000256" key="2">
    <source>
        <dbReference type="SAM" id="SignalP"/>
    </source>
</evidence>
<sequence length="608" mass="64894">MNTKTLWRSLLMALLVMLAGCGHRPTAEPVRTGHAASAAATRNDQLPVATSIPSARPLQETAPRAAHETTLPSPPRMPPPPYLLTRAAPRLPPAPPAMVTAPLAAGKRMASAMPVMAPTFMPPNQPLPGDINTENYTHRDTNPVQLVSEQPVSTFSIDVDTGAYTNVRHMLNAGRLPPADAVRAEEFINYFDYGYTPPADRAQPFSVATELAPAPWNAQRQLLLVGIQGYRVPAAQIPASNLVFLIDTSGSMNEPDKLPLLKASLKQLVRQLRARDRVAIVTYAGRAGVALPSTAGDRHATIDAAIDSLDARGSTNGGAGIELAYAQAAQGFIEGGVNRVILATDGDFNVGTVDPQALKSIVEDHRKGGVALTTLGFGEGNYNDAMAVMLADAGNGSHHYIDNLAEGRRVLVDEMSATLLTIAKDVKIQLEFNPAQVQEYRLIGYEKRLLKREDFNNDQVDAGEIGAGANVTAIYEITPTGSAGARIDPLRYGSRAEPQGHGNELGFLRLRYKLPGQSASRLIEQPIAAQAEAEAGERLRWAAAVAAFADALRGGKYLDGYGYRQIAQLADGARGRDADGYRAAFVQLVKLAEGLATPAPASPETFAR</sequence>
<name>A0A4S3KCV4_9GAMM</name>
<dbReference type="CDD" id="cd01465">
    <property type="entry name" value="vWA_subgroup"/>
    <property type="match status" value="1"/>
</dbReference>
<dbReference type="InterPro" id="IPR022156">
    <property type="entry name" value="Uncharacterised_YfbK_N"/>
</dbReference>
<dbReference type="OrthoDB" id="9805121at2"/>
<evidence type="ECO:0000313" key="4">
    <source>
        <dbReference type="EMBL" id="THD06209.1"/>
    </source>
</evidence>
<dbReference type="InterPro" id="IPR021908">
    <property type="entry name" value="YfbK_C"/>
</dbReference>
<keyword evidence="2" id="KW-0732">Signal</keyword>
<dbReference type="Pfam" id="PF00092">
    <property type="entry name" value="VWA"/>
    <property type="match status" value="1"/>
</dbReference>
<dbReference type="PANTHER" id="PTHR10166:SF37">
    <property type="entry name" value="STOLID, ISOFORM H"/>
    <property type="match status" value="1"/>
</dbReference>
<feature type="region of interest" description="Disordered" evidence="1">
    <location>
        <begin position="27"/>
        <end position="78"/>
    </location>
</feature>
<proteinExistence type="predicted"/>
<dbReference type="SUPFAM" id="SSF53300">
    <property type="entry name" value="vWA-like"/>
    <property type="match status" value="1"/>
</dbReference>
<dbReference type="PROSITE" id="PS50234">
    <property type="entry name" value="VWFA"/>
    <property type="match status" value="1"/>
</dbReference>